<reference evidence="7 8" key="1">
    <citation type="submission" date="2018-02" db="EMBL/GenBank/DDBJ databases">
        <title>Genomic analysis of the strain RR4-38 isolated from a seawater recirculating aquaculture system.</title>
        <authorList>
            <person name="Kim Y.-S."/>
            <person name="Jang Y.H."/>
            <person name="Kim K.-H."/>
        </authorList>
    </citation>
    <scope>NUCLEOTIDE SEQUENCE [LARGE SCALE GENOMIC DNA]</scope>
    <source>
        <strain evidence="7 8">RR4-38</strain>
    </source>
</reference>
<feature type="transmembrane region" description="Helical" evidence="5">
    <location>
        <begin position="156"/>
        <end position="174"/>
    </location>
</feature>
<organism evidence="7 8">
    <name type="scientific">Pukyongia salina</name>
    <dbReference type="NCBI Taxonomy" id="2094025"/>
    <lineage>
        <taxon>Bacteria</taxon>
        <taxon>Pseudomonadati</taxon>
        <taxon>Bacteroidota</taxon>
        <taxon>Flavobacteriia</taxon>
        <taxon>Flavobacteriales</taxon>
        <taxon>Flavobacteriaceae</taxon>
        <taxon>Pukyongia</taxon>
    </lineage>
</organism>
<evidence type="ECO:0000256" key="2">
    <source>
        <dbReference type="ARBA" id="ARBA00022692"/>
    </source>
</evidence>
<keyword evidence="3 5" id="KW-1133">Transmembrane helix</keyword>
<evidence type="ECO:0000259" key="6">
    <source>
        <dbReference type="Pfam" id="PF04932"/>
    </source>
</evidence>
<keyword evidence="4 5" id="KW-0472">Membrane</keyword>
<evidence type="ECO:0000256" key="5">
    <source>
        <dbReference type="SAM" id="Phobius"/>
    </source>
</evidence>
<dbReference type="EMBL" id="CP027062">
    <property type="protein sequence ID" value="AVI50626.1"/>
    <property type="molecule type" value="Genomic_DNA"/>
</dbReference>
<dbReference type="KEGG" id="aue:C5O00_05360"/>
<accession>A0A2S0HVI9</accession>
<sequence>MQLLNKIVVSERTYVVLLAALLISLPLSYGFGTGILITLLAASLVSARFHKIHFRRGYLAPILLYGLMIVSLLWTSSTHNSLRGLERQLAMIIIPMAFILMPEISMRSRNSILYAFSIGLSIFALFFFALAGVDYLEAGNVNRFFYHALVSPLELNAIYISVLVSLSGLFLLFVQRKTTVVICLLIVHAIFLVLLASKIIIVITALVAAIGIISRFRRSRIMILLPVLLLGLLLLMVTSNPVKERFEREVTASNIKEVLQCERFNKVYDWTGTTIRLFQARIFVEMFEEDKVYFTGYGINNSKDKIIEKQKHYNLWQGYYEYNFHNQYIQAFAELGVFGFVFLLLLLGVVLWYYLKTRDIMFLSLFLVMMVVFLTESYIWRQRGLYHFLVLFCLLIKTAPLLQKENRK</sequence>
<dbReference type="InterPro" id="IPR007016">
    <property type="entry name" value="O-antigen_ligase-rel_domated"/>
</dbReference>
<feature type="transmembrane region" description="Helical" evidence="5">
    <location>
        <begin position="181"/>
        <end position="213"/>
    </location>
</feature>
<dbReference type="RefSeq" id="WP_105215599.1">
    <property type="nucleotide sequence ID" value="NZ_CP027062.1"/>
</dbReference>
<evidence type="ECO:0000256" key="1">
    <source>
        <dbReference type="ARBA" id="ARBA00004141"/>
    </source>
</evidence>
<feature type="transmembrane region" description="Helical" evidence="5">
    <location>
        <begin position="219"/>
        <end position="238"/>
    </location>
</feature>
<feature type="transmembrane region" description="Helical" evidence="5">
    <location>
        <begin position="332"/>
        <end position="354"/>
    </location>
</feature>
<evidence type="ECO:0000256" key="3">
    <source>
        <dbReference type="ARBA" id="ARBA00022989"/>
    </source>
</evidence>
<keyword evidence="2 5" id="KW-0812">Transmembrane</keyword>
<evidence type="ECO:0000256" key="4">
    <source>
        <dbReference type="ARBA" id="ARBA00023136"/>
    </source>
</evidence>
<dbReference type="Proteomes" id="UP000238442">
    <property type="component" value="Chromosome"/>
</dbReference>
<name>A0A2S0HVI9_9FLAO</name>
<feature type="transmembrane region" description="Helical" evidence="5">
    <location>
        <begin position="360"/>
        <end position="378"/>
    </location>
</feature>
<evidence type="ECO:0000313" key="7">
    <source>
        <dbReference type="EMBL" id="AVI50626.1"/>
    </source>
</evidence>
<dbReference type="Pfam" id="PF04932">
    <property type="entry name" value="Wzy_C"/>
    <property type="match status" value="1"/>
</dbReference>
<feature type="transmembrane region" description="Helical" evidence="5">
    <location>
        <begin position="88"/>
        <end position="105"/>
    </location>
</feature>
<feature type="transmembrane region" description="Helical" evidence="5">
    <location>
        <begin position="112"/>
        <end position="136"/>
    </location>
</feature>
<comment type="subcellular location">
    <subcellularLocation>
        <location evidence="1">Membrane</location>
        <topology evidence="1">Multi-pass membrane protein</topology>
    </subcellularLocation>
</comment>
<dbReference type="AlphaFoldDB" id="A0A2S0HVI9"/>
<dbReference type="PANTHER" id="PTHR37422:SF17">
    <property type="entry name" value="O-ANTIGEN LIGASE"/>
    <property type="match status" value="1"/>
</dbReference>
<proteinExistence type="predicted"/>
<dbReference type="OrthoDB" id="1093278at2"/>
<protein>
    <recommendedName>
        <fullName evidence="6">O-antigen ligase-related domain-containing protein</fullName>
    </recommendedName>
</protein>
<feature type="transmembrane region" description="Helical" evidence="5">
    <location>
        <begin position="14"/>
        <end position="45"/>
    </location>
</feature>
<dbReference type="GO" id="GO:0016020">
    <property type="term" value="C:membrane"/>
    <property type="evidence" value="ECO:0007669"/>
    <property type="project" value="UniProtKB-SubCell"/>
</dbReference>
<gene>
    <name evidence="7" type="ORF">C5O00_05360</name>
</gene>
<keyword evidence="8" id="KW-1185">Reference proteome</keyword>
<feature type="transmembrane region" description="Helical" evidence="5">
    <location>
        <begin position="385"/>
        <end position="402"/>
    </location>
</feature>
<feature type="domain" description="O-antigen ligase-related" evidence="6">
    <location>
        <begin position="185"/>
        <end position="344"/>
    </location>
</feature>
<dbReference type="PANTHER" id="PTHR37422">
    <property type="entry name" value="TEICHURONIC ACID BIOSYNTHESIS PROTEIN TUAE"/>
    <property type="match status" value="1"/>
</dbReference>
<evidence type="ECO:0000313" key="8">
    <source>
        <dbReference type="Proteomes" id="UP000238442"/>
    </source>
</evidence>
<feature type="transmembrane region" description="Helical" evidence="5">
    <location>
        <begin position="57"/>
        <end position="76"/>
    </location>
</feature>
<dbReference type="InterPro" id="IPR051533">
    <property type="entry name" value="WaaL-like"/>
</dbReference>